<dbReference type="eggNOG" id="ENOG50332SR">
    <property type="taxonomic scope" value="Bacteria"/>
</dbReference>
<protein>
    <submittedName>
        <fullName evidence="1">Uncharacterized protein</fullName>
    </submittedName>
</protein>
<dbReference type="Proteomes" id="UP000002586">
    <property type="component" value="Chromosome"/>
</dbReference>
<dbReference type="RefSeq" id="WP_011714209.1">
    <property type="nucleotide sequence ID" value="NC_008576.1"/>
</dbReference>
<proteinExistence type="predicted"/>
<reference evidence="1 2" key="2">
    <citation type="journal article" date="2012" name="Int. J. Syst. Evol. Microbiol.">
        <title>Magnetococcus marinus gen. nov., sp. nov., a marine, magnetotactic bacterium that represents a novel lineage (Magnetococcaceae fam. nov.; Magnetococcales ord. nov.) at the base of the Alphaproteobacteria.</title>
        <authorList>
            <person name="Bazylinski D.A."/>
            <person name="Williams T.J."/>
            <person name="Lefevre C.T."/>
            <person name="Berg R.J."/>
            <person name="Zhang C.L."/>
            <person name="Bowser S.S."/>
            <person name="Dean A.J."/>
            <person name="Beveridge T.J."/>
        </authorList>
    </citation>
    <scope>NUCLEOTIDE SEQUENCE [LARGE SCALE GENOMIC DNA]</scope>
    <source>
        <strain evidence="2">ATCC BAA-1437 / JCM 17883 / MC-1</strain>
    </source>
</reference>
<dbReference type="AlphaFoldDB" id="A0LAV8"/>
<dbReference type="EMBL" id="CP000471">
    <property type="protein sequence ID" value="ABK45101.1"/>
    <property type="molecule type" value="Genomic_DNA"/>
</dbReference>
<sequence length="145" mass="16488">MAMAWTRRPSTWHDPAWGWVSLPPGLKTRRIGLGALQRKEKQLFQRHLENHPQHVLIWLLGKVRAVPVDLLLEVRNMVDATKLEKAAMAATLPLLGEYVASVDMQRPLASYSKEEVLTMVEVVITAYQEYMAKATPDTLLDDIPF</sequence>
<name>A0LAV8_MAGMM</name>
<evidence type="ECO:0000313" key="2">
    <source>
        <dbReference type="Proteomes" id="UP000002586"/>
    </source>
</evidence>
<reference evidence="2" key="1">
    <citation type="journal article" date="2009" name="Appl. Environ. Microbiol.">
        <title>Complete genome sequence of the chemolithoautotrophic marine magnetotactic coccus strain MC-1.</title>
        <authorList>
            <person name="Schubbe S."/>
            <person name="Williams T.J."/>
            <person name="Xie G."/>
            <person name="Kiss H.E."/>
            <person name="Brettin T.S."/>
            <person name="Martinez D."/>
            <person name="Ross C.A."/>
            <person name="Schuler D."/>
            <person name="Cox B.L."/>
            <person name="Nealson K.H."/>
            <person name="Bazylinski D.A."/>
        </authorList>
    </citation>
    <scope>NUCLEOTIDE SEQUENCE [LARGE SCALE GENOMIC DNA]</scope>
    <source>
        <strain evidence="2">ATCC BAA-1437 / JCM 17883 / MC-1</strain>
    </source>
</reference>
<evidence type="ECO:0000313" key="1">
    <source>
        <dbReference type="EMBL" id="ABK45101.1"/>
    </source>
</evidence>
<dbReference type="STRING" id="156889.Mmc1_2605"/>
<keyword evidence="2" id="KW-1185">Reference proteome</keyword>
<dbReference type="InterPro" id="IPR045422">
    <property type="entry name" value="DUF6511"/>
</dbReference>
<gene>
    <name evidence="1" type="ordered locus">Mmc1_2605</name>
</gene>
<dbReference type="OrthoDB" id="5954222at2"/>
<accession>A0LAV8</accession>
<dbReference type="HOGENOM" id="CLU_1823023_0_0_5"/>
<organism evidence="1 2">
    <name type="scientific">Magnetococcus marinus (strain ATCC BAA-1437 / JCM 17883 / MC-1)</name>
    <dbReference type="NCBI Taxonomy" id="156889"/>
    <lineage>
        <taxon>Bacteria</taxon>
        <taxon>Pseudomonadati</taxon>
        <taxon>Pseudomonadota</taxon>
        <taxon>Magnetococcia</taxon>
        <taxon>Magnetococcales</taxon>
        <taxon>Magnetococcaceae</taxon>
        <taxon>Magnetococcus</taxon>
    </lineage>
</organism>
<dbReference type="KEGG" id="mgm:Mmc1_2605"/>
<dbReference type="Pfam" id="PF20121">
    <property type="entry name" value="DUF6511"/>
    <property type="match status" value="1"/>
</dbReference>